<feature type="non-terminal residue" evidence="2">
    <location>
        <position position="1"/>
    </location>
</feature>
<evidence type="ECO:0000259" key="1">
    <source>
        <dbReference type="Pfam" id="PF01973"/>
    </source>
</evidence>
<organism evidence="2">
    <name type="scientific">marine sediment metagenome</name>
    <dbReference type="NCBI Taxonomy" id="412755"/>
    <lineage>
        <taxon>unclassified sequences</taxon>
        <taxon>metagenomes</taxon>
        <taxon>ecological metagenomes</taxon>
    </lineage>
</organism>
<dbReference type="InterPro" id="IPR002826">
    <property type="entry name" value="MptE-like"/>
</dbReference>
<dbReference type="Pfam" id="PF01973">
    <property type="entry name" value="MptE-like"/>
    <property type="match status" value="1"/>
</dbReference>
<evidence type="ECO:0000313" key="2">
    <source>
        <dbReference type="EMBL" id="KKL45516.1"/>
    </source>
</evidence>
<sequence length="537" mass="59688">LRTTKIPVILIIEPSLTILKTALKTRDLSIIFNSGRVMITQDPEFTKHELIDMVPPHTSIKLLVLRPYFHLFPEEVNKAQDTFFSFSNTRQINTATLKRFDRLWTKNTFKNISFFFSLHGINELTNILKGIPAIVICAGPSLDADLELLGACQKNCFIMAVDTTVKPLLKRGITPDFAVTVDPQFINSFFLSSVSGGSSHESGLPVLVADPAVYPSTLRNYKGPRVLTSSVFSPGKIIEQFAGEKGSIAAGGSVSVAAFDLARITGADPIILLGLDLSYGGGKTHFSGSFMETYILSRINRFKGAQSYYTRYIKEGHPALLSDKNGNIVYSDKRLLLYRSWFENQAPGTASRVINATAGGLNIEGIENIPLKELRLTDLDDLISRKELEKRIHDLLKTGTVDISRVSKINDYLVSVESNLKELKALGIRAADFSRELISSSKIDPDNKIREELDKLDKRILSFKDESQLISMVLQSSINEIVNMPADTKEKEVLDTSLKLYRSIEEGAGFLLDLIKYSKKKLNKLASGAEFTNRNIL</sequence>
<reference evidence="2" key="1">
    <citation type="journal article" date="2015" name="Nature">
        <title>Complex archaea that bridge the gap between prokaryotes and eukaryotes.</title>
        <authorList>
            <person name="Spang A."/>
            <person name="Saw J.H."/>
            <person name="Jorgensen S.L."/>
            <person name="Zaremba-Niedzwiedzka K."/>
            <person name="Martijn J."/>
            <person name="Lind A.E."/>
            <person name="van Eijk R."/>
            <person name="Schleper C."/>
            <person name="Guy L."/>
            <person name="Ettema T.J."/>
        </authorList>
    </citation>
    <scope>NUCLEOTIDE SEQUENCE</scope>
</reference>
<feature type="domain" description="6-hydroxymethylpterin diphosphokinase MptE-like" evidence="1">
    <location>
        <begin position="106"/>
        <end position="280"/>
    </location>
</feature>
<name>A0A0F9CVM1_9ZZZZ</name>
<protein>
    <recommendedName>
        <fullName evidence="1">6-hydroxymethylpterin diphosphokinase MptE-like domain-containing protein</fullName>
    </recommendedName>
</protein>
<comment type="caution">
    <text evidence="2">The sequence shown here is derived from an EMBL/GenBank/DDBJ whole genome shotgun (WGS) entry which is preliminary data.</text>
</comment>
<dbReference type="AlphaFoldDB" id="A0A0F9CVM1"/>
<dbReference type="EMBL" id="LAZR01034357">
    <property type="protein sequence ID" value="KKL45516.1"/>
    <property type="molecule type" value="Genomic_DNA"/>
</dbReference>
<gene>
    <name evidence="2" type="ORF">LCGC14_2354900</name>
</gene>
<dbReference type="PANTHER" id="PTHR41786:SF1">
    <property type="entry name" value="6-HYDROXYMETHYLPTERIN DIPHOSPHOKINASE MPTE-LIKE DOMAIN-CONTAINING PROTEIN"/>
    <property type="match status" value="1"/>
</dbReference>
<accession>A0A0F9CVM1</accession>
<proteinExistence type="predicted"/>
<dbReference type="PANTHER" id="PTHR41786">
    <property type="entry name" value="MOTILITY ACCESSORY FACTOR MAF"/>
    <property type="match status" value="1"/>
</dbReference>